<feature type="compositionally biased region" description="Basic and acidic residues" evidence="13">
    <location>
        <begin position="432"/>
        <end position="450"/>
    </location>
</feature>
<feature type="domain" description="YDG" evidence="16">
    <location>
        <begin position="271"/>
        <end position="433"/>
    </location>
</feature>
<dbReference type="OrthoDB" id="26478at2759"/>
<comment type="subcellular location">
    <subcellularLocation>
        <location evidence="12">Nucleus</location>
    </subcellularLocation>
</comment>
<comment type="caution">
    <text evidence="17">The sequence shown here is derived from an EMBL/GenBank/DDBJ whole genome shotgun (WGS) entry which is preliminary data.</text>
</comment>
<dbReference type="SUPFAM" id="SSF88697">
    <property type="entry name" value="PUA domain-like"/>
    <property type="match status" value="1"/>
</dbReference>
<evidence type="ECO:0000256" key="5">
    <source>
        <dbReference type="ARBA" id="ARBA00022723"/>
    </source>
</evidence>
<keyword evidence="8" id="KW-0862">Zinc</keyword>
<dbReference type="PROSITE" id="PS00518">
    <property type="entry name" value="ZF_RING_1"/>
    <property type="match status" value="2"/>
</dbReference>
<keyword evidence="18" id="KW-1185">Reference proteome</keyword>
<feature type="domain" description="PHD-type" evidence="14">
    <location>
        <begin position="209"/>
        <end position="260"/>
    </location>
</feature>
<keyword evidence="7" id="KW-0833">Ubl conjugation pathway</keyword>
<dbReference type="Gene3D" id="3.30.40.10">
    <property type="entry name" value="Zinc/RING finger domain, C3HC4 (zinc finger)"/>
    <property type="match status" value="3"/>
</dbReference>
<dbReference type="SUPFAM" id="SSF57850">
    <property type="entry name" value="RING/U-box"/>
    <property type="match status" value="2"/>
</dbReference>
<evidence type="ECO:0000256" key="12">
    <source>
        <dbReference type="PROSITE-ProRule" id="PRU00358"/>
    </source>
</evidence>
<evidence type="ECO:0000256" key="8">
    <source>
        <dbReference type="ARBA" id="ARBA00022833"/>
    </source>
</evidence>
<keyword evidence="9" id="KW-0238">DNA-binding</keyword>
<dbReference type="GO" id="GO:0016567">
    <property type="term" value="P:protein ubiquitination"/>
    <property type="evidence" value="ECO:0007669"/>
    <property type="project" value="UniProtKB-UniPathway"/>
</dbReference>
<dbReference type="InterPro" id="IPR036987">
    <property type="entry name" value="SRA-YDG_sf"/>
</dbReference>
<evidence type="ECO:0000259" key="15">
    <source>
        <dbReference type="PROSITE" id="PS50089"/>
    </source>
</evidence>
<comment type="catalytic activity">
    <reaction evidence="1">
        <text>S-ubiquitinyl-[E2 ubiquitin-conjugating enzyme]-L-cysteine + [acceptor protein]-L-lysine = [E2 ubiquitin-conjugating enzyme]-L-cysteine + N(6)-ubiquitinyl-[acceptor protein]-L-lysine.</text>
        <dbReference type="EC" id="2.3.2.27"/>
    </reaction>
</comment>
<feature type="compositionally biased region" description="Basic and acidic residues" evidence="13">
    <location>
        <begin position="37"/>
        <end position="66"/>
    </location>
</feature>
<evidence type="ECO:0000256" key="13">
    <source>
        <dbReference type="SAM" id="MobiDB-lite"/>
    </source>
</evidence>
<dbReference type="GO" id="GO:0005634">
    <property type="term" value="C:nucleus"/>
    <property type="evidence" value="ECO:0007669"/>
    <property type="project" value="UniProtKB-SubCell"/>
</dbReference>
<evidence type="ECO:0000256" key="1">
    <source>
        <dbReference type="ARBA" id="ARBA00000900"/>
    </source>
</evidence>
<dbReference type="InterPro" id="IPR019787">
    <property type="entry name" value="Znf_PHD-finger"/>
</dbReference>
<evidence type="ECO:0000256" key="4">
    <source>
        <dbReference type="ARBA" id="ARBA00022679"/>
    </source>
</evidence>
<dbReference type="InterPro" id="IPR001965">
    <property type="entry name" value="Znf_PHD"/>
</dbReference>
<dbReference type="PROSITE" id="PS01359">
    <property type="entry name" value="ZF_PHD_1"/>
    <property type="match status" value="1"/>
</dbReference>
<dbReference type="GO" id="GO:0008270">
    <property type="term" value="F:zinc ion binding"/>
    <property type="evidence" value="ECO:0007669"/>
    <property type="project" value="UniProtKB-KW"/>
</dbReference>
<dbReference type="Proteomes" id="UP000241769">
    <property type="component" value="Unassembled WGS sequence"/>
</dbReference>
<evidence type="ECO:0000259" key="16">
    <source>
        <dbReference type="PROSITE" id="PS51015"/>
    </source>
</evidence>
<keyword evidence="5" id="KW-0479">Metal-binding</keyword>
<gene>
    <name evidence="17" type="ORF">PROFUN_14511</name>
</gene>
<organism evidence="17 18">
    <name type="scientific">Planoprotostelium fungivorum</name>
    <dbReference type="NCBI Taxonomy" id="1890364"/>
    <lineage>
        <taxon>Eukaryota</taxon>
        <taxon>Amoebozoa</taxon>
        <taxon>Evosea</taxon>
        <taxon>Variosea</taxon>
        <taxon>Cavosteliida</taxon>
        <taxon>Cavosteliaceae</taxon>
        <taxon>Planoprotostelium</taxon>
    </lineage>
</organism>
<dbReference type="PANTHER" id="PTHR14140">
    <property type="entry name" value="E3 UBIQUITIN-PROTEIN LIGASE UHRF-RELATED"/>
    <property type="match status" value="1"/>
</dbReference>
<dbReference type="InParanoid" id="A0A2P6MZP5"/>
<dbReference type="STRING" id="1890364.A0A2P6MZP5"/>
<evidence type="ECO:0000256" key="9">
    <source>
        <dbReference type="ARBA" id="ARBA00023125"/>
    </source>
</evidence>
<dbReference type="GO" id="GO:0003677">
    <property type="term" value="F:DNA binding"/>
    <property type="evidence" value="ECO:0007669"/>
    <property type="project" value="UniProtKB-KW"/>
</dbReference>
<keyword evidence="4" id="KW-0808">Transferase</keyword>
<reference evidence="17 18" key="1">
    <citation type="journal article" date="2018" name="Genome Biol. Evol.">
        <title>Multiple Roots of Fruiting Body Formation in Amoebozoa.</title>
        <authorList>
            <person name="Hillmann F."/>
            <person name="Forbes G."/>
            <person name="Novohradska S."/>
            <person name="Ferling I."/>
            <person name="Riege K."/>
            <person name="Groth M."/>
            <person name="Westermann M."/>
            <person name="Marz M."/>
            <person name="Spaller T."/>
            <person name="Winckler T."/>
            <person name="Schaap P."/>
            <person name="Glockner G."/>
        </authorList>
    </citation>
    <scope>NUCLEOTIDE SEQUENCE [LARGE SCALE GENOMIC DNA]</scope>
    <source>
        <strain evidence="17 18">Jena</strain>
    </source>
</reference>
<dbReference type="Pfam" id="PF00628">
    <property type="entry name" value="PHD"/>
    <property type="match status" value="1"/>
</dbReference>
<dbReference type="InterPro" id="IPR013083">
    <property type="entry name" value="Znf_RING/FYVE/PHD"/>
</dbReference>
<dbReference type="UniPathway" id="UPA00143"/>
<feature type="domain" description="RING-type" evidence="15">
    <location>
        <begin position="660"/>
        <end position="699"/>
    </location>
</feature>
<evidence type="ECO:0000313" key="17">
    <source>
        <dbReference type="EMBL" id="PRP77170.1"/>
    </source>
</evidence>
<dbReference type="AlphaFoldDB" id="A0A2P6MZP5"/>
<dbReference type="SMART" id="SM00466">
    <property type="entry name" value="SRA"/>
    <property type="match status" value="1"/>
</dbReference>
<comment type="pathway">
    <text evidence="2">Protein modification; protein ubiquitination.</text>
</comment>
<dbReference type="InterPro" id="IPR015947">
    <property type="entry name" value="PUA-like_sf"/>
</dbReference>
<dbReference type="InterPro" id="IPR045134">
    <property type="entry name" value="UHRF1/2-like"/>
</dbReference>
<protein>
    <recommendedName>
        <fullName evidence="3">RING-type E3 ubiquitin transferase</fullName>
        <ecNumber evidence="3">2.3.2.27</ecNumber>
    </recommendedName>
</protein>
<dbReference type="GO" id="GO:0044027">
    <property type="term" value="P:negative regulation of gene expression via chromosomal CpG island methylation"/>
    <property type="evidence" value="ECO:0007669"/>
    <property type="project" value="TreeGrafter"/>
</dbReference>
<evidence type="ECO:0000259" key="14">
    <source>
        <dbReference type="PROSITE" id="PS50016"/>
    </source>
</evidence>
<dbReference type="PROSITE" id="PS50016">
    <property type="entry name" value="ZF_PHD_2"/>
    <property type="match status" value="1"/>
</dbReference>
<evidence type="ECO:0000313" key="18">
    <source>
        <dbReference type="Proteomes" id="UP000241769"/>
    </source>
</evidence>
<dbReference type="EC" id="2.3.2.27" evidence="3"/>
<feature type="region of interest" description="Disordered" evidence="13">
    <location>
        <begin position="428"/>
        <end position="496"/>
    </location>
</feature>
<dbReference type="InterPro" id="IPR003105">
    <property type="entry name" value="SRA_YDG"/>
</dbReference>
<evidence type="ECO:0000256" key="7">
    <source>
        <dbReference type="ARBA" id="ARBA00022786"/>
    </source>
</evidence>
<feature type="compositionally biased region" description="Basic and acidic residues" evidence="13">
    <location>
        <begin position="469"/>
        <end position="491"/>
    </location>
</feature>
<dbReference type="EMBL" id="MDYQ01000276">
    <property type="protein sequence ID" value="PRP77170.1"/>
    <property type="molecule type" value="Genomic_DNA"/>
</dbReference>
<dbReference type="PROSITE" id="PS51015">
    <property type="entry name" value="YDG"/>
    <property type="match status" value="1"/>
</dbReference>
<dbReference type="PANTHER" id="PTHR14140:SF27">
    <property type="entry name" value="OS04G0289800 PROTEIN"/>
    <property type="match status" value="1"/>
</dbReference>
<keyword evidence="10 12" id="KW-0539">Nucleus</keyword>
<dbReference type="Pfam" id="PF13920">
    <property type="entry name" value="zf-C3HC4_3"/>
    <property type="match status" value="1"/>
</dbReference>
<proteinExistence type="predicted"/>
<dbReference type="Pfam" id="PF02182">
    <property type="entry name" value="SAD_SRA"/>
    <property type="match status" value="1"/>
</dbReference>
<accession>A0A2P6MZP5</accession>
<sequence length="720" mass="82689">MVNDYPTAPAAPLQLYIKRKVVLKLPQSLLASLPPIEEEKPVQGETKEDSSSEEERAPIATKTKEVQRQRDAAISCQHKIEDNRIIVDLPVSGISKTKNMIPAYTEYRYDAIWGINRADILSIAEERGNDRFYFRCEGIDADDSQVRRYSLLQMGKYRLPGEALLYPVDYRPSIENGDLHFEIPLDTFVSERRDTWDDQQYFSICFLDDDGCVVCGAFDRPKNIILCDTCEAQYHDTCLDPPADIKELVGKWYCPKCEEKRKKQGGRTKKPEIAGVECGLWLSSREELSSSGLHTPVVSGIHGLAGEGVWSILLTAGLPGDTDEGDILIYTGREQISQTGNIEFSKCNQSLVFNCTGKYQDCTSCLPYKLCNSCKKNWRKGKPVRVCRSFKCKKYSKYAPEQGIRYDGLYKVEDYWLEQDSNRQRVLKYRLRRDDNEPAPYEKDMKENKRQKPLPSPDQEGEKTHKKLKIDDQTRKNQTRRSLEEQEEKTSKRQPKILKVNGEMKRCIDSDQRNSRQWKKITRAIDSGEKIFIENLLRDFQCLSCHKRPNNPYTTDRCGHNFCDDCAVSLGGFCVCREKIGEFSSVRSVPINTHLKRILSLLSEQLHAGQGHPLREELLKLMRKDTYNRRRWGGVVDDCEDGLTEGEGSLRGRVEKDFQCSICMEVPQEPTTTTCGHNYCLPCLKNTLTLLHDRCPVCRSNINRVERNEELSRLLGMIFK</sequence>
<evidence type="ECO:0000256" key="3">
    <source>
        <dbReference type="ARBA" id="ARBA00012483"/>
    </source>
</evidence>
<dbReference type="SMART" id="SM00249">
    <property type="entry name" value="PHD"/>
    <property type="match status" value="1"/>
</dbReference>
<dbReference type="PROSITE" id="PS50089">
    <property type="entry name" value="ZF_RING_2"/>
    <property type="match status" value="1"/>
</dbReference>
<evidence type="ECO:0000256" key="6">
    <source>
        <dbReference type="ARBA" id="ARBA00022771"/>
    </source>
</evidence>
<keyword evidence="6 11" id="KW-0863">Zinc-finger</keyword>
<feature type="region of interest" description="Disordered" evidence="13">
    <location>
        <begin position="34"/>
        <end position="66"/>
    </location>
</feature>
<name>A0A2P6MZP5_9EUKA</name>
<dbReference type="InterPro" id="IPR019786">
    <property type="entry name" value="Zinc_finger_PHD-type_CS"/>
</dbReference>
<evidence type="ECO:0000256" key="10">
    <source>
        <dbReference type="ARBA" id="ARBA00023242"/>
    </source>
</evidence>
<dbReference type="InterPro" id="IPR011011">
    <property type="entry name" value="Znf_FYVE_PHD"/>
</dbReference>
<evidence type="ECO:0000256" key="2">
    <source>
        <dbReference type="ARBA" id="ARBA00004906"/>
    </source>
</evidence>
<dbReference type="SMART" id="SM00184">
    <property type="entry name" value="RING"/>
    <property type="match status" value="3"/>
</dbReference>
<dbReference type="SUPFAM" id="SSF57903">
    <property type="entry name" value="FYVE/PHD zinc finger"/>
    <property type="match status" value="1"/>
</dbReference>
<dbReference type="InterPro" id="IPR001841">
    <property type="entry name" value="Znf_RING"/>
</dbReference>
<dbReference type="Gene3D" id="2.30.280.10">
    <property type="entry name" value="SRA-YDG"/>
    <property type="match status" value="1"/>
</dbReference>
<dbReference type="GO" id="GO:0061630">
    <property type="term" value="F:ubiquitin protein ligase activity"/>
    <property type="evidence" value="ECO:0007669"/>
    <property type="project" value="UniProtKB-EC"/>
</dbReference>
<dbReference type="InterPro" id="IPR017907">
    <property type="entry name" value="Znf_RING_CS"/>
</dbReference>
<evidence type="ECO:0000256" key="11">
    <source>
        <dbReference type="PROSITE-ProRule" id="PRU00175"/>
    </source>
</evidence>